<feature type="non-terminal residue" evidence="1">
    <location>
        <position position="1"/>
    </location>
</feature>
<keyword evidence="2" id="KW-1185">Reference proteome</keyword>
<evidence type="ECO:0000313" key="2">
    <source>
        <dbReference type="Proteomes" id="UP000606786"/>
    </source>
</evidence>
<organism evidence="1 2">
    <name type="scientific">Ceratitis capitata</name>
    <name type="common">Mediterranean fruit fly</name>
    <name type="synonym">Tephritis capitata</name>
    <dbReference type="NCBI Taxonomy" id="7213"/>
    <lineage>
        <taxon>Eukaryota</taxon>
        <taxon>Metazoa</taxon>
        <taxon>Ecdysozoa</taxon>
        <taxon>Arthropoda</taxon>
        <taxon>Hexapoda</taxon>
        <taxon>Insecta</taxon>
        <taxon>Pterygota</taxon>
        <taxon>Neoptera</taxon>
        <taxon>Endopterygota</taxon>
        <taxon>Diptera</taxon>
        <taxon>Brachycera</taxon>
        <taxon>Muscomorpha</taxon>
        <taxon>Tephritoidea</taxon>
        <taxon>Tephritidae</taxon>
        <taxon>Ceratitis</taxon>
        <taxon>Ceratitis</taxon>
    </lineage>
</organism>
<proteinExistence type="predicted"/>
<dbReference type="AlphaFoldDB" id="A0A811UT75"/>
<sequence length="166" mass="19594">SVEVRKSHCTKYQESLIALFMFDDYEARVIDVCTMFILSNNSLSSQYYNKYSLPKDLIFCCWDLSHWKLSYLCDTVTVPSEVYQQADVQFEQLVCSNSGQWTWSRSRSRFQSRYPTDLTSQHELHVSKEAAKKKKKVMPISIFTAMDNDLSHYFLEDKNALQYYNQ</sequence>
<comment type="caution">
    <text evidence="1">The sequence shown here is derived from an EMBL/GenBank/DDBJ whole genome shotgun (WGS) entry which is preliminary data.</text>
</comment>
<accession>A0A811UT75</accession>
<gene>
    <name evidence="1" type="ORF">CCAP1982_LOCUS10658</name>
</gene>
<protein>
    <submittedName>
        <fullName evidence="1">(Mediterranean fruit fly) hypothetical protein</fullName>
    </submittedName>
</protein>
<dbReference type="Proteomes" id="UP000606786">
    <property type="component" value="Unassembled WGS sequence"/>
</dbReference>
<evidence type="ECO:0000313" key="1">
    <source>
        <dbReference type="EMBL" id="CAD7002170.1"/>
    </source>
</evidence>
<dbReference type="EMBL" id="CAJHJT010000023">
    <property type="protein sequence ID" value="CAD7002170.1"/>
    <property type="molecule type" value="Genomic_DNA"/>
</dbReference>
<name>A0A811UT75_CERCA</name>
<reference evidence="1" key="1">
    <citation type="submission" date="2020-11" db="EMBL/GenBank/DDBJ databases">
        <authorList>
            <person name="Whitehead M."/>
        </authorList>
    </citation>
    <scope>NUCLEOTIDE SEQUENCE</scope>
    <source>
        <strain evidence="1">EGII</strain>
    </source>
</reference>